<proteinExistence type="predicted"/>
<evidence type="ECO:0000256" key="1">
    <source>
        <dbReference type="SAM" id="MobiDB-lite"/>
    </source>
</evidence>
<evidence type="ECO:0000313" key="2">
    <source>
        <dbReference type="EMBL" id="EAW21673.1"/>
    </source>
</evidence>
<dbReference type="RefSeq" id="XP_001263570.1">
    <property type="nucleotide sequence ID" value="XM_001263569.1"/>
</dbReference>
<dbReference type="VEuPathDB" id="FungiDB:NFIA_068420"/>
<dbReference type="EMBL" id="DS027690">
    <property type="protein sequence ID" value="EAW21673.1"/>
    <property type="molecule type" value="Genomic_DNA"/>
</dbReference>
<dbReference type="HOGENOM" id="CLU_2558819_0_0_1"/>
<organism evidence="2 3">
    <name type="scientific">Neosartorya fischeri (strain ATCC 1020 / DSM 3700 / CBS 544.65 / FGSC A1164 / JCM 1740 / NRRL 181 / WB 181)</name>
    <name type="common">Aspergillus fischerianus</name>
    <dbReference type="NCBI Taxonomy" id="331117"/>
    <lineage>
        <taxon>Eukaryota</taxon>
        <taxon>Fungi</taxon>
        <taxon>Dikarya</taxon>
        <taxon>Ascomycota</taxon>
        <taxon>Pezizomycotina</taxon>
        <taxon>Eurotiomycetes</taxon>
        <taxon>Eurotiomycetidae</taxon>
        <taxon>Eurotiales</taxon>
        <taxon>Aspergillaceae</taxon>
        <taxon>Aspergillus</taxon>
        <taxon>Aspergillus subgen. Fumigati</taxon>
    </lineage>
</organism>
<protein>
    <submittedName>
        <fullName evidence="2">Uncharacterized protein</fullName>
    </submittedName>
</protein>
<sequence length="82" mass="9350">MRVTRVTEEPRGRIQAQTETGGQRELGAEEDRVREKRKRRKTENMMEDAARGIRSREGKEGRDEGSTALAITKGYSDMNPVE</sequence>
<reference evidence="3" key="1">
    <citation type="journal article" date="2008" name="PLoS Genet.">
        <title>Genomic islands in the pathogenic filamentous fungus Aspergillus fumigatus.</title>
        <authorList>
            <person name="Fedorova N.D."/>
            <person name="Khaldi N."/>
            <person name="Joardar V.S."/>
            <person name="Maiti R."/>
            <person name="Amedeo P."/>
            <person name="Anderson M.J."/>
            <person name="Crabtree J."/>
            <person name="Silva J.C."/>
            <person name="Badger J.H."/>
            <person name="Albarraq A."/>
            <person name="Angiuoli S."/>
            <person name="Bussey H."/>
            <person name="Bowyer P."/>
            <person name="Cotty P.J."/>
            <person name="Dyer P.S."/>
            <person name="Egan A."/>
            <person name="Galens K."/>
            <person name="Fraser-Liggett C.M."/>
            <person name="Haas B.J."/>
            <person name="Inman J.M."/>
            <person name="Kent R."/>
            <person name="Lemieux S."/>
            <person name="Malavazi I."/>
            <person name="Orvis J."/>
            <person name="Roemer T."/>
            <person name="Ronning C.M."/>
            <person name="Sundaram J.P."/>
            <person name="Sutton G."/>
            <person name="Turner G."/>
            <person name="Venter J.C."/>
            <person name="White O.R."/>
            <person name="Whitty B.R."/>
            <person name="Youngman P."/>
            <person name="Wolfe K.H."/>
            <person name="Goldman G.H."/>
            <person name="Wortman J.R."/>
            <person name="Jiang B."/>
            <person name="Denning D.W."/>
            <person name="Nierman W.C."/>
        </authorList>
    </citation>
    <scope>NUCLEOTIDE SEQUENCE [LARGE SCALE GENOMIC DNA]</scope>
    <source>
        <strain evidence="3">ATCC 1020 / DSM 3700 / CBS 544.65 / FGSC A1164 / JCM 1740 / NRRL 181 / WB 181</strain>
    </source>
</reference>
<feature type="region of interest" description="Disordered" evidence="1">
    <location>
        <begin position="1"/>
        <end position="82"/>
    </location>
</feature>
<keyword evidence="3" id="KW-1185">Reference proteome</keyword>
<evidence type="ECO:0000313" key="3">
    <source>
        <dbReference type="Proteomes" id="UP000006702"/>
    </source>
</evidence>
<dbReference type="KEGG" id="nfi:NFIA_068420"/>
<dbReference type="Proteomes" id="UP000006702">
    <property type="component" value="Unassembled WGS sequence"/>
</dbReference>
<feature type="compositionally biased region" description="Basic and acidic residues" evidence="1">
    <location>
        <begin position="42"/>
        <end position="65"/>
    </location>
</feature>
<feature type="compositionally biased region" description="Basic and acidic residues" evidence="1">
    <location>
        <begin position="1"/>
        <end position="12"/>
    </location>
</feature>
<dbReference type="GeneID" id="4590216"/>
<dbReference type="AlphaFoldDB" id="A1D7H9"/>
<gene>
    <name evidence="2" type="ORF">NFIA_068420</name>
</gene>
<accession>A1D7H9</accession>
<name>A1D7H9_NEOFI</name>